<evidence type="ECO:0000313" key="2">
    <source>
        <dbReference type="Proteomes" id="UP001279734"/>
    </source>
</evidence>
<dbReference type="Proteomes" id="UP001279734">
    <property type="component" value="Unassembled WGS sequence"/>
</dbReference>
<sequence>MPTVTRFCGWDGSGPSPLKGGPNSILHGARDHRHRRRRHLCCTPFKVIVKSELRGRFCAFDILQKKKR</sequence>
<evidence type="ECO:0000313" key="1">
    <source>
        <dbReference type="EMBL" id="GMH24086.1"/>
    </source>
</evidence>
<comment type="caution">
    <text evidence="1">The sequence shown here is derived from an EMBL/GenBank/DDBJ whole genome shotgun (WGS) entry which is preliminary data.</text>
</comment>
<accession>A0AAD3T7M4</accession>
<proteinExistence type="predicted"/>
<dbReference type="EMBL" id="BSYO01000027">
    <property type="protein sequence ID" value="GMH24086.1"/>
    <property type="molecule type" value="Genomic_DNA"/>
</dbReference>
<protein>
    <submittedName>
        <fullName evidence="1">Uncharacterized protein</fullName>
    </submittedName>
</protein>
<reference evidence="1" key="1">
    <citation type="submission" date="2023-05" db="EMBL/GenBank/DDBJ databases">
        <title>Nepenthes gracilis genome sequencing.</title>
        <authorList>
            <person name="Fukushima K."/>
        </authorList>
    </citation>
    <scope>NUCLEOTIDE SEQUENCE</scope>
    <source>
        <strain evidence="1">SING2019-196</strain>
    </source>
</reference>
<name>A0AAD3T7M4_NEPGR</name>
<keyword evidence="2" id="KW-1185">Reference proteome</keyword>
<gene>
    <name evidence="1" type="ORF">Nepgr_025929</name>
</gene>
<dbReference type="AlphaFoldDB" id="A0AAD3T7M4"/>
<organism evidence="1 2">
    <name type="scientific">Nepenthes gracilis</name>
    <name type="common">Slender pitcher plant</name>
    <dbReference type="NCBI Taxonomy" id="150966"/>
    <lineage>
        <taxon>Eukaryota</taxon>
        <taxon>Viridiplantae</taxon>
        <taxon>Streptophyta</taxon>
        <taxon>Embryophyta</taxon>
        <taxon>Tracheophyta</taxon>
        <taxon>Spermatophyta</taxon>
        <taxon>Magnoliopsida</taxon>
        <taxon>eudicotyledons</taxon>
        <taxon>Gunneridae</taxon>
        <taxon>Pentapetalae</taxon>
        <taxon>Caryophyllales</taxon>
        <taxon>Nepenthaceae</taxon>
        <taxon>Nepenthes</taxon>
    </lineage>
</organism>